<protein>
    <submittedName>
        <fullName evidence="1">Uncharacterized protein</fullName>
    </submittedName>
</protein>
<reference evidence="1 2" key="1">
    <citation type="submission" date="2024-02" db="EMBL/GenBank/DDBJ databases">
        <authorList>
            <person name="Daric V."/>
            <person name="Darras S."/>
        </authorList>
    </citation>
    <scope>NUCLEOTIDE SEQUENCE [LARGE SCALE GENOMIC DNA]</scope>
</reference>
<comment type="caution">
    <text evidence="1">The sequence shown here is derived from an EMBL/GenBank/DDBJ whole genome shotgun (WGS) entry which is preliminary data.</text>
</comment>
<keyword evidence="2" id="KW-1185">Reference proteome</keyword>
<proteinExistence type="predicted"/>
<name>A0ABP0G0Y6_CLALP</name>
<dbReference type="EMBL" id="CAWYQH010000097">
    <property type="protein sequence ID" value="CAK8684329.1"/>
    <property type="molecule type" value="Genomic_DNA"/>
</dbReference>
<sequence>MKIHNLHYMNKRYSDVPLTDGERLSFTFQSNDEKRTPTLGHARVISNFDGQSMVIGFSPSIPG</sequence>
<evidence type="ECO:0000313" key="1">
    <source>
        <dbReference type="EMBL" id="CAK8684329.1"/>
    </source>
</evidence>
<accession>A0ABP0G0Y6</accession>
<gene>
    <name evidence="1" type="ORF">CVLEPA_LOCUS15316</name>
</gene>
<evidence type="ECO:0000313" key="2">
    <source>
        <dbReference type="Proteomes" id="UP001642483"/>
    </source>
</evidence>
<organism evidence="1 2">
    <name type="scientific">Clavelina lepadiformis</name>
    <name type="common">Light-bulb sea squirt</name>
    <name type="synonym">Ascidia lepadiformis</name>
    <dbReference type="NCBI Taxonomy" id="159417"/>
    <lineage>
        <taxon>Eukaryota</taxon>
        <taxon>Metazoa</taxon>
        <taxon>Chordata</taxon>
        <taxon>Tunicata</taxon>
        <taxon>Ascidiacea</taxon>
        <taxon>Aplousobranchia</taxon>
        <taxon>Clavelinidae</taxon>
        <taxon>Clavelina</taxon>
    </lineage>
</organism>
<dbReference type="Proteomes" id="UP001642483">
    <property type="component" value="Unassembled WGS sequence"/>
</dbReference>